<gene>
    <name evidence="5" type="ORF">PCHCB_000485100</name>
</gene>
<dbReference type="CDD" id="cd22363">
    <property type="entry name" value="tRNA-intron_lyase_C"/>
    <property type="match status" value="1"/>
</dbReference>
<feature type="domain" description="tRNA intron endonuclease catalytic" evidence="4">
    <location>
        <begin position="110"/>
        <end position="186"/>
    </location>
</feature>
<evidence type="ECO:0000256" key="1">
    <source>
        <dbReference type="ARBA" id="ARBA00008078"/>
    </source>
</evidence>
<name>A0A1D3S591_PLACU</name>
<dbReference type="Proteomes" id="UP000195489">
    <property type="component" value="Chromosome 14"/>
</dbReference>
<dbReference type="InterPro" id="IPR011856">
    <property type="entry name" value="tRNA_endonuc-like_dom_sf"/>
</dbReference>
<evidence type="ECO:0000313" key="6">
    <source>
        <dbReference type="Proteomes" id="UP000195489"/>
    </source>
</evidence>
<evidence type="ECO:0000256" key="2">
    <source>
        <dbReference type="ARBA" id="ARBA00012573"/>
    </source>
</evidence>
<dbReference type="EC" id="4.6.1.16" evidence="2"/>
<dbReference type="InterPro" id="IPR006677">
    <property type="entry name" value="tRNA_intron_Endonuc_cat-like"/>
</dbReference>
<comment type="catalytic activity">
    <reaction evidence="3">
        <text>pretRNA = a 3'-half-tRNA molecule with a 5'-OH end + a 5'-half-tRNA molecule with a 2',3'-cyclic phosphate end + an intron with a 2',3'-cyclic phosphate and a 5'-hydroxyl terminus.</text>
        <dbReference type="EC" id="4.6.1.16"/>
    </reaction>
</comment>
<dbReference type="SUPFAM" id="SSF53032">
    <property type="entry name" value="tRNA-intron endonuclease catalytic domain-like"/>
    <property type="match status" value="1"/>
</dbReference>
<dbReference type="Pfam" id="PF01974">
    <property type="entry name" value="tRNA_int_endo"/>
    <property type="match status" value="1"/>
</dbReference>
<accession>A0A1D3S591</accession>
<evidence type="ECO:0000256" key="3">
    <source>
        <dbReference type="ARBA" id="ARBA00034031"/>
    </source>
</evidence>
<evidence type="ECO:0000313" key="5">
    <source>
        <dbReference type="EMBL" id="SCN63696.1"/>
    </source>
</evidence>
<dbReference type="AlphaFoldDB" id="A0A1D3S591"/>
<comment type="similarity">
    <text evidence="1">Belongs to the tRNA-intron endonuclease family.</text>
</comment>
<evidence type="ECO:0000259" key="4">
    <source>
        <dbReference type="Pfam" id="PF01974"/>
    </source>
</evidence>
<dbReference type="GO" id="GO:0000213">
    <property type="term" value="F:tRNA-intron lyase activity"/>
    <property type="evidence" value="ECO:0007669"/>
    <property type="project" value="UniProtKB-EC"/>
</dbReference>
<protein>
    <recommendedName>
        <fullName evidence="2">tRNA-intron lyase</fullName>
        <ecNumber evidence="2">4.6.1.16</ecNumber>
    </recommendedName>
</protein>
<dbReference type="GO" id="GO:0003676">
    <property type="term" value="F:nucleic acid binding"/>
    <property type="evidence" value="ECO:0007669"/>
    <property type="project" value="InterPro"/>
</dbReference>
<proteinExistence type="inferred from homology"/>
<dbReference type="InterPro" id="IPR036167">
    <property type="entry name" value="tRNA_intron_Endo_cat-like_sf"/>
</dbReference>
<dbReference type="Gene3D" id="3.40.1350.10">
    <property type="match status" value="1"/>
</dbReference>
<dbReference type="EMBL" id="LT608166">
    <property type="protein sequence ID" value="SCN63696.1"/>
    <property type="molecule type" value="Genomic_DNA"/>
</dbReference>
<organism evidence="5 6">
    <name type="scientific">Plasmodium chabaudi chabaudi</name>
    <dbReference type="NCBI Taxonomy" id="31271"/>
    <lineage>
        <taxon>Eukaryota</taxon>
        <taxon>Sar</taxon>
        <taxon>Alveolata</taxon>
        <taxon>Apicomplexa</taxon>
        <taxon>Aconoidasida</taxon>
        <taxon>Haemosporida</taxon>
        <taxon>Plasmodiidae</taxon>
        <taxon>Plasmodium</taxon>
        <taxon>Plasmodium (Vinckeia)</taxon>
    </lineage>
</organism>
<dbReference type="GO" id="GO:0005634">
    <property type="term" value="C:nucleus"/>
    <property type="evidence" value="ECO:0007669"/>
    <property type="project" value="UniProtKB-ARBA"/>
</dbReference>
<sequence length="203" mass="24524">MLILHSHIFKIFIICIIIMKVIYEFKNENYELLFNEQNIDKNIIEVIDQNCDKCKYNELDLNKEINVDLLNFQQYNLLNRREKKKENTEESEVNDGITKNISDENSHKEFLLKCKQYFEENGYIVKNGDLYGAEYVLYLTDKKYTHSIYIVYFIKENDILRDLIKILRISHSIKKNVILILERKTENFDLHNNIVYVKLYSYK</sequence>
<dbReference type="GO" id="GO:0006388">
    <property type="term" value="P:tRNA splicing, via endonucleolytic cleavage and ligation"/>
    <property type="evidence" value="ECO:0007669"/>
    <property type="project" value="InterPro"/>
</dbReference>
<reference evidence="5 6" key="1">
    <citation type="submission" date="2016-08" db="EMBL/GenBank/DDBJ databases">
        <authorList>
            <consortium name="Pathogen Informatics"/>
        </authorList>
    </citation>
    <scope>NUCLEOTIDE SEQUENCE [LARGE SCALE GENOMIC DNA]</scope>
    <source>
        <strain evidence="5 6">CB</strain>
    </source>
</reference>